<accession>A0A1N6JLD7</accession>
<dbReference type="Proteomes" id="UP000184693">
    <property type="component" value="Unassembled WGS sequence"/>
</dbReference>
<sequence>MCAICELKIEFNIGHPQALTVAVATREAMDTGVLPETQAEGALSNMKLRLAAIDALKGLQDRLEAAVPTTQLMALPDFYVLLIEIGTWGFFHATETGFDPDIQPEPPDVTSENQADRDVVFVSSEATMQAIMNGKLNIDTAFDDNLLILDASETHTKLLRSVLDRAFPVERGRAVNF</sequence>
<proteinExistence type="predicted"/>
<dbReference type="OrthoDB" id="9095835at2"/>
<protein>
    <recommendedName>
        <fullName evidence="3">SCP-2 sterol transfer family protein</fullName>
    </recommendedName>
</protein>
<dbReference type="EMBL" id="FSRM01000002">
    <property type="protein sequence ID" value="SIO44987.1"/>
    <property type="molecule type" value="Genomic_DNA"/>
</dbReference>
<organism evidence="1 2">
    <name type="scientific">Paraburkholderia phenazinium</name>
    <dbReference type="NCBI Taxonomy" id="60549"/>
    <lineage>
        <taxon>Bacteria</taxon>
        <taxon>Pseudomonadati</taxon>
        <taxon>Pseudomonadota</taxon>
        <taxon>Betaproteobacteria</taxon>
        <taxon>Burkholderiales</taxon>
        <taxon>Burkholderiaceae</taxon>
        <taxon>Paraburkholderia</taxon>
    </lineage>
</organism>
<gene>
    <name evidence="1" type="ORF">SAMN05444168_4599</name>
</gene>
<evidence type="ECO:0008006" key="3">
    <source>
        <dbReference type="Google" id="ProtNLM"/>
    </source>
</evidence>
<dbReference type="RefSeq" id="WP_074266680.1">
    <property type="nucleotide sequence ID" value="NZ_FSRM01000002.1"/>
</dbReference>
<dbReference type="AlphaFoldDB" id="A0A1N6JLD7"/>
<evidence type="ECO:0000313" key="2">
    <source>
        <dbReference type="Proteomes" id="UP000184693"/>
    </source>
</evidence>
<reference evidence="1 2" key="1">
    <citation type="submission" date="2016-11" db="EMBL/GenBank/DDBJ databases">
        <authorList>
            <person name="Jaros S."/>
            <person name="Januszkiewicz K."/>
            <person name="Wedrychowicz H."/>
        </authorList>
    </citation>
    <scope>NUCLEOTIDE SEQUENCE [LARGE SCALE GENOMIC DNA]</scope>
    <source>
        <strain evidence="1 2">GAS86</strain>
    </source>
</reference>
<evidence type="ECO:0000313" key="1">
    <source>
        <dbReference type="EMBL" id="SIO44987.1"/>
    </source>
</evidence>
<name>A0A1N6JLD7_9BURK</name>